<accession>A0AAV4QX79</accession>
<organism evidence="2 3">
    <name type="scientific">Caerostris darwini</name>
    <dbReference type="NCBI Taxonomy" id="1538125"/>
    <lineage>
        <taxon>Eukaryota</taxon>
        <taxon>Metazoa</taxon>
        <taxon>Ecdysozoa</taxon>
        <taxon>Arthropoda</taxon>
        <taxon>Chelicerata</taxon>
        <taxon>Arachnida</taxon>
        <taxon>Araneae</taxon>
        <taxon>Araneomorphae</taxon>
        <taxon>Entelegynae</taxon>
        <taxon>Araneoidea</taxon>
        <taxon>Araneidae</taxon>
        <taxon>Caerostris</taxon>
    </lineage>
</organism>
<evidence type="ECO:0000256" key="1">
    <source>
        <dbReference type="SAM" id="MobiDB-lite"/>
    </source>
</evidence>
<dbReference type="AlphaFoldDB" id="A0AAV4QX79"/>
<proteinExistence type="predicted"/>
<feature type="compositionally biased region" description="Polar residues" evidence="1">
    <location>
        <begin position="14"/>
        <end position="25"/>
    </location>
</feature>
<evidence type="ECO:0000313" key="3">
    <source>
        <dbReference type="Proteomes" id="UP001054837"/>
    </source>
</evidence>
<sequence>MPDSMVPSKPPRHQLQSSHHNSQKVITERKEDHLQLQLLKIIYKRRYGPIEESQRASLFRHQGISVGAWGPRSRASFR</sequence>
<name>A0AAV4QX79_9ARAC</name>
<protein>
    <submittedName>
        <fullName evidence="2">Uncharacterized protein</fullName>
    </submittedName>
</protein>
<comment type="caution">
    <text evidence="2">The sequence shown here is derived from an EMBL/GenBank/DDBJ whole genome shotgun (WGS) entry which is preliminary data.</text>
</comment>
<evidence type="ECO:0000313" key="2">
    <source>
        <dbReference type="EMBL" id="GIY13471.1"/>
    </source>
</evidence>
<gene>
    <name evidence="2" type="ORF">CDAR_122061</name>
</gene>
<keyword evidence="3" id="KW-1185">Reference proteome</keyword>
<dbReference type="EMBL" id="BPLQ01005247">
    <property type="protein sequence ID" value="GIY13471.1"/>
    <property type="molecule type" value="Genomic_DNA"/>
</dbReference>
<reference evidence="2 3" key="1">
    <citation type="submission" date="2021-06" db="EMBL/GenBank/DDBJ databases">
        <title>Caerostris darwini draft genome.</title>
        <authorList>
            <person name="Kono N."/>
            <person name="Arakawa K."/>
        </authorList>
    </citation>
    <scope>NUCLEOTIDE SEQUENCE [LARGE SCALE GENOMIC DNA]</scope>
</reference>
<dbReference type="Proteomes" id="UP001054837">
    <property type="component" value="Unassembled WGS sequence"/>
</dbReference>
<feature type="region of interest" description="Disordered" evidence="1">
    <location>
        <begin position="1"/>
        <end position="29"/>
    </location>
</feature>